<proteinExistence type="predicted"/>
<comment type="caution">
    <text evidence="1">The sequence shown here is derived from an EMBL/GenBank/DDBJ whole genome shotgun (WGS) entry which is preliminary data.</text>
</comment>
<evidence type="ECO:0000313" key="1">
    <source>
        <dbReference type="EMBL" id="KAK5610638.1"/>
    </source>
</evidence>
<sequence length="117" mass="13051">MLQCVLSHLAPPPLIPNSAPLYFLFSCDLIAWSLLSYAVRLEDVCWLPCSTANLGRNPHPTDTEPRREEDWRRGPALAVDVRRSLALPLEDGAARQDRRALDGLCELKEHGCASLQC</sequence>
<keyword evidence="2" id="KW-1185">Reference proteome</keyword>
<protein>
    <submittedName>
        <fullName evidence="1">Uncharacterized protein</fullName>
    </submittedName>
</protein>
<dbReference type="EMBL" id="JAHHUM010001548">
    <property type="protein sequence ID" value="KAK5610638.1"/>
    <property type="molecule type" value="Genomic_DNA"/>
</dbReference>
<dbReference type="AlphaFoldDB" id="A0AAV9RNZ5"/>
<dbReference type="Proteomes" id="UP001311232">
    <property type="component" value="Unassembled WGS sequence"/>
</dbReference>
<gene>
    <name evidence="1" type="ORF">CRENBAI_002199</name>
</gene>
<reference evidence="1 2" key="1">
    <citation type="submission" date="2021-06" db="EMBL/GenBank/DDBJ databases">
        <authorList>
            <person name="Palmer J.M."/>
        </authorList>
    </citation>
    <scope>NUCLEOTIDE SEQUENCE [LARGE SCALE GENOMIC DNA]</scope>
    <source>
        <strain evidence="1 2">MEX-2019</strain>
        <tissue evidence="1">Muscle</tissue>
    </source>
</reference>
<organism evidence="1 2">
    <name type="scientific">Crenichthys baileyi</name>
    <name type="common">White River springfish</name>
    <dbReference type="NCBI Taxonomy" id="28760"/>
    <lineage>
        <taxon>Eukaryota</taxon>
        <taxon>Metazoa</taxon>
        <taxon>Chordata</taxon>
        <taxon>Craniata</taxon>
        <taxon>Vertebrata</taxon>
        <taxon>Euteleostomi</taxon>
        <taxon>Actinopterygii</taxon>
        <taxon>Neopterygii</taxon>
        <taxon>Teleostei</taxon>
        <taxon>Neoteleostei</taxon>
        <taxon>Acanthomorphata</taxon>
        <taxon>Ovalentaria</taxon>
        <taxon>Atherinomorphae</taxon>
        <taxon>Cyprinodontiformes</taxon>
        <taxon>Goodeidae</taxon>
        <taxon>Crenichthys</taxon>
    </lineage>
</organism>
<name>A0AAV9RNZ5_9TELE</name>
<accession>A0AAV9RNZ5</accession>
<evidence type="ECO:0000313" key="2">
    <source>
        <dbReference type="Proteomes" id="UP001311232"/>
    </source>
</evidence>